<dbReference type="PANTHER" id="PTHR43386">
    <property type="entry name" value="OLIGOPEPTIDE TRANSPORT SYSTEM PERMEASE PROTEIN APPC"/>
    <property type="match status" value="1"/>
</dbReference>
<evidence type="ECO:0000313" key="4">
    <source>
        <dbReference type="EMBL" id="SPX56272.1"/>
    </source>
</evidence>
<evidence type="ECO:0000256" key="1">
    <source>
        <dbReference type="ARBA" id="ARBA00004651"/>
    </source>
</evidence>
<protein>
    <submittedName>
        <fullName evidence="4">Dipeptide transport system permease DppC</fullName>
    </submittedName>
</protein>
<dbReference type="AlphaFoldDB" id="A0A2X1QJ04"/>
<comment type="subcellular location">
    <subcellularLocation>
        <location evidence="1">Cell membrane</location>
        <topology evidence="1">Multi-pass membrane protein</topology>
    </subcellularLocation>
</comment>
<dbReference type="Proteomes" id="UP000251123">
    <property type="component" value="Unassembled WGS sequence"/>
</dbReference>
<evidence type="ECO:0000313" key="5">
    <source>
        <dbReference type="Proteomes" id="UP000251123"/>
    </source>
</evidence>
<keyword evidence="3" id="KW-0472">Membrane</keyword>
<keyword evidence="3" id="KW-1133">Transmembrane helix</keyword>
<proteinExistence type="predicted"/>
<feature type="transmembrane region" description="Helical" evidence="3">
    <location>
        <begin position="55"/>
        <end position="77"/>
    </location>
</feature>
<dbReference type="EMBL" id="UASN01000021">
    <property type="protein sequence ID" value="SPX56272.1"/>
    <property type="molecule type" value="Genomic_DNA"/>
</dbReference>
<dbReference type="PANTHER" id="PTHR43386:SF25">
    <property type="entry name" value="PEPTIDE ABC TRANSPORTER PERMEASE PROTEIN"/>
    <property type="match status" value="1"/>
</dbReference>
<sequence length="93" mass="9969">MGVVILLLLALALFGPWLIVKDPYQTSMFLRLKPIGSDGFPLGSDELGRDMLSRLILGTRLSLFMGIVPVVFAFFIGGPSGLSPAIRAAKPIP</sequence>
<keyword evidence="3" id="KW-0812">Transmembrane</keyword>
<name>A0A2X1QJ04_KLEPN</name>
<reference evidence="4 5" key="1">
    <citation type="submission" date="2018-06" db="EMBL/GenBank/DDBJ databases">
        <authorList>
            <consortium name="Pathogen Informatics"/>
            <person name="Doyle S."/>
        </authorList>
    </citation>
    <scope>NUCLEOTIDE SEQUENCE [LARGE SCALE GENOMIC DNA]</scope>
    <source>
        <strain evidence="4 5">NCTC9601</strain>
    </source>
</reference>
<accession>A0A2X1QJ04</accession>
<dbReference type="InterPro" id="IPR050366">
    <property type="entry name" value="BP-dependent_transpt_permease"/>
</dbReference>
<evidence type="ECO:0000256" key="2">
    <source>
        <dbReference type="ARBA" id="ARBA00022448"/>
    </source>
</evidence>
<organism evidence="4 5">
    <name type="scientific">Klebsiella pneumoniae</name>
    <dbReference type="NCBI Taxonomy" id="573"/>
    <lineage>
        <taxon>Bacteria</taxon>
        <taxon>Pseudomonadati</taxon>
        <taxon>Pseudomonadota</taxon>
        <taxon>Gammaproteobacteria</taxon>
        <taxon>Enterobacterales</taxon>
        <taxon>Enterobacteriaceae</taxon>
        <taxon>Klebsiella/Raoultella group</taxon>
        <taxon>Klebsiella</taxon>
        <taxon>Klebsiella pneumoniae complex</taxon>
    </lineage>
</organism>
<gene>
    <name evidence="4" type="primary">ddpC_3</name>
    <name evidence="4" type="ORF">NCTC9601_03463</name>
</gene>
<dbReference type="GO" id="GO:0005886">
    <property type="term" value="C:plasma membrane"/>
    <property type="evidence" value="ECO:0007669"/>
    <property type="project" value="UniProtKB-SubCell"/>
</dbReference>
<evidence type="ECO:0000256" key="3">
    <source>
        <dbReference type="SAM" id="Phobius"/>
    </source>
</evidence>
<keyword evidence="2" id="KW-0813">Transport</keyword>